<evidence type="ECO:0000256" key="1">
    <source>
        <dbReference type="SAM" id="SignalP"/>
    </source>
</evidence>
<organism evidence="3 4">
    <name type="scientific">Photobacterium profundum (strain SS9)</name>
    <dbReference type="NCBI Taxonomy" id="298386"/>
    <lineage>
        <taxon>Bacteria</taxon>
        <taxon>Pseudomonadati</taxon>
        <taxon>Pseudomonadota</taxon>
        <taxon>Gammaproteobacteria</taxon>
        <taxon>Vibrionales</taxon>
        <taxon>Vibrionaceae</taxon>
        <taxon>Photobacterium</taxon>
    </lineage>
</organism>
<dbReference type="InterPro" id="IPR001190">
    <property type="entry name" value="SRCR"/>
</dbReference>
<dbReference type="Pfam" id="PF06986">
    <property type="entry name" value="F_T4SS_TraN"/>
    <property type="match status" value="1"/>
</dbReference>
<evidence type="ECO:0000313" key="4">
    <source>
        <dbReference type="Proteomes" id="UP000000593"/>
    </source>
</evidence>
<dbReference type="EMBL" id="CR377818">
    <property type="protein sequence ID" value="CAG17951.1"/>
    <property type="molecule type" value="Genomic_DNA"/>
</dbReference>
<accession>Q6LW84</accession>
<keyword evidence="3" id="KW-0614">Plasmid</keyword>
<evidence type="ECO:0000313" key="3">
    <source>
        <dbReference type="EMBL" id="CAG17951.1"/>
    </source>
</evidence>
<dbReference type="InterPro" id="IPR014121">
    <property type="entry name" value="TraN_Ftype"/>
</dbReference>
<keyword evidence="1" id="KW-0732">Signal</keyword>
<sequence length="600" mass="65631">MTGRVCTVIALMFIASTAIASQEQRYTDNVNWAKQSATVTQGQSGFTAFSVNEYCKDTACQQQLSNPEQTRYRNDATAMDSAKAAAIATDDNAQAVQANFNAGRPTIDPNDPAYSQAVGYMNDAYTISHGLVSQYHDCKKGQTCEFSESIKHCAQPTHTPYTCDITPYVISKNEHTGSQRFPMSYPRSNAGNARVTSAGLQITLPAKVIVTRIELPPFGVQSNTRSVSIDANGRPIKNATASPYWSDPWDMCGPIGSFCWSEVGAQTMNVSIDTSTLNLTIRAADGRTGIHLMDKGTITVHWKTRTLNIGWKNSCGPTLPACSKTQEVCVEGGGSRWLHGVYQYLPCWKKRQTYHCTYPDTCAALSTCVEQSRQCSKNTQGVCVQEKVTKKCTVQTCVDTNLICGEQSFCLDGECYSPTREQNTEFNQAASSLAALADAAKGLGDPPLLFTGKAMTCSKKPVGLSDCCKDSGWGSDVGLAQCNDEEKALMQAKEKKLTISLGQYCAEKVLGVCIRKKKAYCTYDSKLARIVQEQGKPQLGMNFGSAKHPDCSAITPEQMQQMDFSNMDFSDFYSDLHNNMTLPDNNQIQQRIKETLGGKQ</sequence>
<proteinExistence type="predicted"/>
<feature type="signal peptide" evidence="1">
    <location>
        <begin position="1"/>
        <end position="20"/>
    </location>
</feature>
<evidence type="ECO:0000259" key="2">
    <source>
        <dbReference type="PROSITE" id="PS50287"/>
    </source>
</evidence>
<dbReference type="eggNOG" id="ENOG502Z9Z1">
    <property type="taxonomic scope" value="Bacteria"/>
</dbReference>
<feature type="domain" description="SRCR" evidence="2">
    <location>
        <begin position="281"/>
        <end position="405"/>
    </location>
</feature>
<keyword evidence="4" id="KW-1185">Reference proteome</keyword>
<dbReference type="Proteomes" id="UP000000593">
    <property type="component" value="Plasmid pPBPR1"/>
</dbReference>
<dbReference type="GO" id="GO:0016020">
    <property type="term" value="C:membrane"/>
    <property type="evidence" value="ECO:0007669"/>
    <property type="project" value="InterPro"/>
</dbReference>
<dbReference type="KEGG" id="ppr:PBPRC0013"/>
<reference evidence="4" key="1">
    <citation type="journal article" date="2005" name="Science">
        <title>Life at depth: Photobacterium profundum genome sequence and expression analysis.</title>
        <authorList>
            <person name="Vezzi A."/>
            <person name="Campanaro S."/>
            <person name="D'Angelo M."/>
            <person name="Simonato F."/>
            <person name="Vitulo N."/>
            <person name="Lauro F.M."/>
            <person name="Cestaro A."/>
            <person name="Malacrida G."/>
            <person name="Simionati B."/>
            <person name="Cannata N."/>
            <person name="Romualdi C."/>
            <person name="Bartlett D.H."/>
            <person name="Valle G."/>
        </authorList>
    </citation>
    <scope>NUCLEOTIDE SEQUENCE [LARGE SCALE GENOMIC DNA]</scope>
    <source>
        <strain evidence="4">ATCC BAA-1253 / SS9</strain>
    </source>
</reference>
<dbReference type="NCBIfam" id="TIGR02750">
    <property type="entry name" value="TraN_Ftype"/>
    <property type="match status" value="1"/>
</dbReference>
<dbReference type="HOGENOM" id="CLU_015924_1_0_6"/>
<geneLocation type="plasmid" evidence="3 4">
    <name>pPBPR1</name>
</geneLocation>
<feature type="chain" id="PRO_5004277946" description="SRCR domain-containing protein" evidence="1">
    <location>
        <begin position="21"/>
        <end position="600"/>
    </location>
</feature>
<name>Q6LW84_PHOPR</name>
<gene>
    <name evidence="3" type="ordered locus">PBPRC0013</name>
</gene>
<protein>
    <recommendedName>
        <fullName evidence="2">SRCR domain-containing protein</fullName>
    </recommendedName>
</protein>
<dbReference type="PROSITE" id="PS50287">
    <property type="entry name" value="SRCR_2"/>
    <property type="match status" value="1"/>
</dbReference>
<dbReference type="NCBIfam" id="NF009017">
    <property type="entry name" value="PRK12355.3-3"/>
    <property type="match status" value="1"/>
</dbReference>
<dbReference type="AlphaFoldDB" id="Q6LW84"/>
<dbReference type="RefSeq" id="WP_011176747.1">
    <property type="nucleotide sequence ID" value="NC_005871.1"/>
</dbReference>